<accession>A0AA86S3S6</accession>
<dbReference type="Proteomes" id="UP001189624">
    <property type="component" value="Chromosome 1"/>
</dbReference>
<organism evidence="1 2">
    <name type="scientific">Sphenostylis stenocarpa</name>
    <dbReference type="NCBI Taxonomy" id="92480"/>
    <lineage>
        <taxon>Eukaryota</taxon>
        <taxon>Viridiplantae</taxon>
        <taxon>Streptophyta</taxon>
        <taxon>Embryophyta</taxon>
        <taxon>Tracheophyta</taxon>
        <taxon>Spermatophyta</taxon>
        <taxon>Magnoliopsida</taxon>
        <taxon>eudicotyledons</taxon>
        <taxon>Gunneridae</taxon>
        <taxon>Pentapetalae</taxon>
        <taxon>rosids</taxon>
        <taxon>fabids</taxon>
        <taxon>Fabales</taxon>
        <taxon>Fabaceae</taxon>
        <taxon>Papilionoideae</taxon>
        <taxon>50 kb inversion clade</taxon>
        <taxon>NPAAA clade</taxon>
        <taxon>indigoferoid/millettioid clade</taxon>
        <taxon>Phaseoleae</taxon>
        <taxon>Sphenostylis</taxon>
    </lineage>
</organism>
<name>A0AA86S3S6_9FABA</name>
<evidence type="ECO:0000313" key="1">
    <source>
        <dbReference type="EMBL" id="CAJ1881673.1"/>
    </source>
</evidence>
<sequence>MVDKKDSMRSKSRKNVNLHVWTLVLAISHINMNELGCFHPSNKYPSTWMATISEPFPQDLPFTYKEIPIPTHKFDKEIESAINQAAVAAAENLVQYHQKVDHILHMGNLAHNFTQPEKLIQKMQYTNKEKVLKKLNNNL</sequence>
<protein>
    <submittedName>
        <fullName evidence="1">Uncharacterized protein</fullName>
    </submittedName>
</protein>
<evidence type="ECO:0000313" key="2">
    <source>
        <dbReference type="Proteomes" id="UP001189624"/>
    </source>
</evidence>
<dbReference type="EMBL" id="OY731398">
    <property type="protein sequence ID" value="CAJ1881673.1"/>
    <property type="molecule type" value="Genomic_DNA"/>
</dbReference>
<proteinExistence type="predicted"/>
<dbReference type="AlphaFoldDB" id="A0AA86S3S6"/>
<gene>
    <name evidence="1" type="ORF">AYBTSS11_LOCUS2698</name>
</gene>
<dbReference type="Gramene" id="rna-AYBTSS11_LOCUS2698">
    <property type="protein sequence ID" value="CAJ1881673.1"/>
    <property type="gene ID" value="gene-AYBTSS11_LOCUS2698"/>
</dbReference>
<reference evidence="1" key="1">
    <citation type="submission" date="2023-10" db="EMBL/GenBank/DDBJ databases">
        <authorList>
            <person name="Domelevo Entfellner J.-B."/>
        </authorList>
    </citation>
    <scope>NUCLEOTIDE SEQUENCE</scope>
</reference>
<keyword evidence="2" id="KW-1185">Reference proteome</keyword>